<protein>
    <submittedName>
        <fullName evidence="1">Uncharacterized protein</fullName>
    </submittedName>
</protein>
<evidence type="ECO:0000313" key="2">
    <source>
        <dbReference type="Proteomes" id="UP001275084"/>
    </source>
</evidence>
<dbReference type="EMBL" id="JAUIQD010000005">
    <property type="protein sequence ID" value="KAK3349672.1"/>
    <property type="molecule type" value="Genomic_DNA"/>
</dbReference>
<comment type="caution">
    <text evidence="1">The sequence shown here is derived from an EMBL/GenBank/DDBJ whole genome shotgun (WGS) entry which is preliminary data.</text>
</comment>
<organism evidence="1 2">
    <name type="scientific">Lasiosphaeria hispida</name>
    <dbReference type="NCBI Taxonomy" id="260671"/>
    <lineage>
        <taxon>Eukaryota</taxon>
        <taxon>Fungi</taxon>
        <taxon>Dikarya</taxon>
        <taxon>Ascomycota</taxon>
        <taxon>Pezizomycotina</taxon>
        <taxon>Sordariomycetes</taxon>
        <taxon>Sordariomycetidae</taxon>
        <taxon>Sordariales</taxon>
        <taxon>Lasiosphaeriaceae</taxon>
        <taxon>Lasiosphaeria</taxon>
    </lineage>
</organism>
<dbReference type="AlphaFoldDB" id="A0AAJ0MCI9"/>
<accession>A0AAJ0MCI9</accession>
<name>A0AAJ0MCI9_9PEZI</name>
<feature type="non-terminal residue" evidence="1">
    <location>
        <position position="1"/>
    </location>
</feature>
<gene>
    <name evidence="1" type="ORF">B0T25DRAFT_610573</name>
</gene>
<proteinExistence type="predicted"/>
<reference evidence="1" key="2">
    <citation type="submission" date="2023-06" db="EMBL/GenBank/DDBJ databases">
        <authorList>
            <consortium name="Lawrence Berkeley National Laboratory"/>
            <person name="Haridas S."/>
            <person name="Hensen N."/>
            <person name="Bonometti L."/>
            <person name="Westerberg I."/>
            <person name="Brannstrom I.O."/>
            <person name="Guillou S."/>
            <person name="Cros-Aarteil S."/>
            <person name="Calhoun S."/>
            <person name="Kuo A."/>
            <person name="Mondo S."/>
            <person name="Pangilinan J."/>
            <person name="Riley R."/>
            <person name="Labutti K."/>
            <person name="Andreopoulos B."/>
            <person name="Lipzen A."/>
            <person name="Chen C."/>
            <person name="Yanf M."/>
            <person name="Daum C."/>
            <person name="Ng V."/>
            <person name="Clum A."/>
            <person name="Steindorff A."/>
            <person name="Ohm R."/>
            <person name="Martin F."/>
            <person name="Silar P."/>
            <person name="Natvig D."/>
            <person name="Lalanne C."/>
            <person name="Gautier V."/>
            <person name="Ament-Velasquez S.L."/>
            <person name="Kruys A."/>
            <person name="Hutchinson M.I."/>
            <person name="Powell A.J."/>
            <person name="Barry K."/>
            <person name="Miller A.N."/>
            <person name="Grigoriev I.V."/>
            <person name="Debuchy R."/>
            <person name="Gladieux P."/>
            <person name="Thoren M.H."/>
            <person name="Johannesson H."/>
        </authorList>
    </citation>
    <scope>NUCLEOTIDE SEQUENCE</scope>
    <source>
        <strain evidence="1">CBS 955.72</strain>
    </source>
</reference>
<evidence type="ECO:0000313" key="1">
    <source>
        <dbReference type="EMBL" id="KAK3349672.1"/>
    </source>
</evidence>
<sequence length="133" mass="14977">SLAAIGSIGSLEQIWLSAGWQFGWRHQWLIDHNAVRSCLQRLAKLKRLAISRDTYQVLDGGLSLELGSLGVWERAHRNRMLRGGEKYAAAFPCLEWMYCGQWPMEIRKVGGSGGTIRAVPLGKERDSCRTLLH</sequence>
<keyword evidence="2" id="KW-1185">Reference proteome</keyword>
<dbReference type="Proteomes" id="UP001275084">
    <property type="component" value="Unassembled WGS sequence"/>
</dbReference>
<reference evidence="1" key="1">
    <citation type="journal article" date="2023" name="Mol. Phylogenet. Evol.">
        <title>Genome-scale phylogeny and comparative genomics of the fungal order Sordariales.</title>
        <authorList>
            <person name="Hensen N."/>
            <person name="Bonometti L."/>
            <person name="Westerberg I."/>
            <person name="Brannstrom I.O."/>
            <person name="Guillou S."/>
            <person name="Cros-Aarteil S."/>
            <person name="Calhoun S."/>
            <person name="Haridas S."/>
            <person name="Kuo A."/>
            <person name="Mondo S."/>
            <person name="Pangilinan J."/>
            <person name="Riley R."/>
            <person name="LaButti K."/>
            <person name="Andreopoulos B."/>
            <person name="Lipzen A."/>
            <person name="Chen C."/>
            <person name="Yan M."/>
            <person name="Daum C."/>
            <person name="Ng V."/>
            <person name="Clum A."/>
            <person name="Steindorff A."/>
            <person name="Ohm R.A."/>
            <person name="Martin F."/>
            <person name="Silar P."/>
            <person name="Natvig D.O."/>
            <person name="Lalanne C."/>
            <person name="Gautier V."/>
            <person name="Ament-Velasquez S.L."/>
            <person name="Kruys A."/>
            <person name="Hutchinson M.I."/>
            <person name="Powell A.J."/>
            <person name="Barry K."/>
            <person name="Miller A.N."/>
            <person name="Grigoriev I.V."/>
            <person name="Debuchy R."/>
            <person name="Gladieux P."/>
            <person name="Hiltunen Thoren M."/>
            <person name="Johannesson H."/>
        </authorList>
    </citation>
    <scope>NUCLEOTIDE SEQUENCE</scope>
    <source>
        <strain evidence="1">CBS 955.72</strain>
    </source>
</reference>